<accession>A0AA39MD28</accession>
<dbReference type="EMBL" id="JAUEPT010000212">
    <property type="protein sequence ID" value="KAK0429782.1"/>
    <property type="molecule type" value="Genomic_DNA"/>
</dbReference>
<proteinExistence type="predicted"/>
<dbReference type="Proteomes" id="UP001175226">
    <property type="component" value="Unassembled WGS sequence"/>
</dbReference>
<organism evidence="1 2">
    <name type="scientific">Armillaria borealis</name>
    <dbReference type="NCBI Taxonomy" id="47425"/>
    <lineage>
        <taxon>Eukaryota</taxon>
        <taxon>Fungi</taxon>
        <taxon>Dikarya</taxon>
        <taxon>Basidiomycota</taxon>
        <taxon>Agaricomycotina</taxon>
        <taxon>Agaricomycetes</taxon>
        <taxon>Agaricomycetidae</taxon>
        <taxon>Agaricales</taxon>
        <taxon>Marasmiineae</taxon>
        <taxon>Physalacriaceae</taxon>
        <taxon>Armillaria</taxon>
    </lineage>
</organism>
<keyword evidence="2" id="KW-1185">Reference proteome</keyword>
<name>A0AA39MD28_9AGAR</name>
<dbReference type="AlphaFoldDB" id="A0AA39MD28"/>
<protein>
    <submittedName>
        <fullName evidence="1">Uncharacterized protein</fullName>
    </submittedName>
</protein>
<evidence type="ECO:0000313" key="1">
    <source>
        <dbReference type="EMBL" id="KAK0429782.1"/>
    </source>
</evidence>
<reference evidence="1" key="1">
    <citation type="submission" date="2023-06" db="EMBL/GenBank/DDBJ databases">
        <authorList>
            <consortium name="Lawrence Berkeley National Laboratory"/>
            <person name="Ahrendt S."/>
            <person name="Sahu N."/>
            <person name="Indic B."/>
            <person name="Wong-Bajracharya J."/>
            <person name="Merenyi Z."/>
            <person name="Ke H.-M."/>
            <person name="Monk M."/>
            <person name="Kocsube S."/>
            <person name="Drula E."/>
            <person name="Lipzen A."/>
            <person name="Balint B."/>
            <person name="Henrissat B."/>
            <person name="Andreopoulos B."/>
            <person name="Martin F.M."/>
            <person name="Harder C.B."/>
            <person name="Rigling D."/>
            <person name="Ford K.L."/>
            <person name="Foster G.D."/>
            <person name="Pangilinan J."/>
            <person name="Papanicolaou A."/>
            <person name="Barry K."/>
            <person name="LaButti K."/>
            <person name="Viragh M."/>
            <person name="Koriabine M."/>
            <person name="Yan M."/>
            <person name="Riley R."/>
            <person name="Champramary S."/>
            <person name="Plett K.L."/>
            <person name="Tsai I.J."/>
            <person name="Slot J."/>
            <person name="Sipos G."/>
            <person name="Plett J."/>
            <person name="Nagy L.G."/>
            <person name="Grigoriev I.V."/>
        </authorList>
    </citation>
    <scope>NUCLEOTIDE SEQUENCE</scope>
    <source>
        <strain evidence="1">FPL87.14</strain>
    </source>
</reference>
<evidence type="ECO:0000313" key="2">
    <source>
        <dbReference type="Proteomes" id="UP001175226"/>
    </source>
</evidence>
<sequence length="323" mass="35637">MQAISIGLTSSSPICAIPFLSDISLCRRTSMTGSGHIMDPVWVDYPTLIHVQDTVLEGLLDDSTGALVLSLTLKRAEMAIQDVAILVRSSDLINREQIAQCLKLLVQSAKRSSHGVLKISFEAEAAIKGAIAMHEYAFDSIRHSHAIAYRRSTVDGVVLKQFTYTLDYLFRQVNRLIPTYQSQISALMEIETHLDTLHGLINQDGILYPIAKEDVLAELWSMLTCERPTVSSEKIQKNFALLDEYGSNRHSALVTAGSGLAALQGLMHGIQDVRKHMSHPLPASPIPVEVQLGSIQDALRRFTTAVVKFQRDNDRVSSAAKDM</sequence>
<comment type="caution">
    <text evidence="1">The sequence shown here is derived from an EMBL/GenBank/DDBJ whole genome shotgun (WGS) entry which is preliminary data.</text>
</comment>
<gene>
    <name evidence="1" type="ORF">EV421DRAFT_1722761</name>
</gene>